<keyword evidence="11" id="KW-0496">Mitochondrion</keyword>
<evidence type="ECO:0000259" key="17">
    <source>
        <dbReference type="SMART" id="SM00484"/>
    </source>
</evidence>
<dbReference type="SUPFAM" id="SSF88723">
    <property type="entry name" value="PIN domain-like"/>
    <property type="match status" value="1"/>
</dbReference>
<dbReference type="GO" id="GO:0004523">
    <property type="term" value="F:RNA-DNA hybrid ribonuclease activity"/>
    <property type="evidence" value="ECO:0007669"/>
    <property type="project" value="TreeGrafter"/>
</dbReference>
<keyword evidence="9" id="KW-0269">Exonuclease</keyword>
<dbReference type="PANTHER" id="PTHR11081:SF49">
    <property type="entry name" value="FLAP ENDONUCLEASE 1 HOMOLOG-RELATED"/>
    <property type="match status" value="1"/>
</dbReference>
<evidence type="ECO:0000256" key="1">
    <source>
        <dbReference type="ARBA" id="ARBA00001946"/>
    </source>
</evidence>
<dbReference type="Ensembl" id="ENSOSIT00000012121.1">
    <property type="protein sequence ID" value="ENSOSIP00000011423.1"/>
    <property type="gene ID" value="ENSOSIG00000006826.1"/>
</dbReference>
<dbReference type="SUPFAM" id="SSF47807">
    <property type="entry name" value="5' to 3' exonuclease, C-terminal subdomain"/>
    <property type="match status" value="1"/>
</dbReference>
<dbReference type="InterPro" id="IPR006084">
    <property type="entry name" value="XPG/Rad2"/>
</dbReference>
<evidence type="ECO:0000256" key="6">
    <source>
        <dbReference type="ARBA" id="ARBA00022759"/>
    </source>
</evidence>
<keyword evidence="13" id="KW-0539">Nucleus</keyword>
<evidence type="ECO:0000256" key="13">
    <source>
        <dbReference type="ARBA" id="ARBA00023242"/>
    </source>
</evidence>
<feature type="domain" description="XPG N-terminal" evidence="18">
    <location>
        <begin position="1"/>
        <end position="95"/>
    </location>
</feature>
<feature type="domain" description="XPG-I" evidence="17">
    <location>
        <begin position="115"/>
        <end position="185"/>
    </location>
</feature>
<evidence type="ECO:0000256" key="7">
    <source>
        <dbReference type="ARBA" id="ARBA00022763"/>
    </source>
</evidence>
<keyword evidence="4" id="KW-0540">Nuclease</keyword>
<dbReference type="GO" id="GO:0008409">
    <property type="term" value="F:5'-3' exonuclease activity"/>
    <property type="evidence" value="ECO:0007669"/>
    <property type="project" value="TreeGrafter"/>
</dbReference>
<dbReference type="InterPro" id="IPR006086">
    <property type="entry name" value="XPG-I_dom"/>
</dbReference>
<dbReference type="InterPro" id="IPR029060">
    <property type="entry name" value="PIN-like_dom_sf"/>
</dbReference>
<comment type="similarity">
    <text evidence="15">Belongs to the XPG/RAD2 endonuclease family. FEN1 subfamily.</text>
</comment>
<keyword evidence="5" id="KW-0479">Metal-binding</keyword>
<protein>
    <submittedName>
        <fullName evidence="19">Zgc:110269</fullName>
    </submittedName>
</protein>
<dbReference type="InterPro" id="IPR006085">
    <property type="entry name" value="XPG_DNA_repair_N"/>
</dbReference>
<evidence type="ECO:0000256" key="11">
    <source>
        <dbReference type="ARBA" id="ARBA00023128"/>
    </source>
</evidence>
<evidence type="ECO:0000313" key="20">
    <source>
        <dbReference type="Proteomes" id="UP000694383"/>
    </source>
</evidence>
<sequence length="389" mass="43050">MGITKLADLIRTEAPDSISHRDISDYAGKVIALDTSVVVNQFRAATPLSSPLRGLFFRTLTFLEHDIKPVFVFDGKPPVEKLPLLEKRAEAAGWSRPLRTGIASSQTRDCLEVLKHLGVPVVQAPGDAEGLCASLVRQGRAHAVASEDMDTLPFGANVLIRQLNAKKDSEIVEYSLPKLLEALRISLEELVDLCILLGCDYCDKIPGLGPKRALALIQKHRTIENVLLNINRETHPVPHLWKFKESRQIFLDPPGPPTPEPVWTEPDEEALVKFLRPIMKYALGPRLHVQHMQQTPGCLRLWRSLSARSQGGEGPPSNGDVSRKAKKPTRGKGEGEGRGTLQADSHGRLLQNHKEEKPGEAQKTKQQTKHTTVSFGSVSFLLLIKNWSC</sequence>
<dbReference type="GeneTree" id="ENSGT00940000155807"/>
<comment type="cofactor">
    <cofactor evidence="1">
        <name>Mg(2+)</name>
        <dbReference type="ChEBI" id="CHEBI:18420"/>
    </cofactor>
</comment>
<feature type="compositionally biased region" description="Basic and acidic residues" evidence="16">
    <location>
        <begin position="352"/>
        <end position="363"/>
    </location>
</feature>
<dbReference type="InterPro" id="IPR008918">
    <property type="entry name" value="HhH2"/>
</dbReference>
<evidence type="ECO:0000256" key="3">
    <source>
        <dbReference type="ARBA" id="ARBA00022705"/>
    </source>
</evidence>
<keyword evidence="12" id="KW-0234">DNA repair</keyword>
<evidence type="ECO:0000256" key="2">
    <source>
        <dbReference type="ARBA" id="ARBA00022553"/>
    </source>
</evidence>
<organism evidence="19 20">
    <name type="scientific">Oryzias sinensis</name>
    <name type="common">Chinese medaka</name>
    <dbReference type="NCBI Taxonomy" id="183150"/>
    <lineage>
        <taxon>Eukaryota</taxon>
        <taxon>Metazoa</taxon>
        <taxon>Chordata</taxon>
        <taxon>Craniata</taxon>
        <taxon>Vertebrata</taxon>
        <taxon>Euteleostomi</taxon>
        <taxon>Actinopterygii</taxon>
        <taxon>Neopterygii</taxon>
        <taxon>Teleostei</taxon>
        <taxon>Neoteleostei</taxon>
        <taxon>Acanthomorphata</taxon>
        <taxon>Ovalentaria</taxon>
        <taxon>Atherinomorphae</taxon>
        <taxon>Beloniformes</taxon>
        <taxon>Adrianichthyidae</taxon>
        <taxon>Oryziinae</taxon>
        <taxon>Oryzias</taxon>
    </lineage>
</organism>
<dbReference type="FunFam" id="3.40.50.1010:FF:000188">
    <property type="match status" value="1"/>
</dbReference>
<dbReference type="Gene3D" id="1.10.150.20">
    <property type="entry name" value="5' to 3' exonuclease, C-terminal subdomain"/>
    <property type="match status" value="1"/>
</dbReference>
<keyword evidence="10" id="KW-0460">Magnesium</keyword>
<dbReference type="GO" id="GO:0003677">
    <property type="term" value="F:DNA binding"/>
    <property type="evidence" value="ECO:0007669"/>
    <property type="project" value="InterPro"/>
</dbReference>
<evidence type="ECO:0000256" key="5">
    <source>
        <dbReference type="ARBA" id="ARBA00022723"/>
    </source>
</evidence>
<keyword evidence="20" id="KW-1185">Reference proteome</keyword>
<dbReference type="GO" id="GO:0005634">
    <property type="term" value="C:nucleus"/>
    <property type="evidence" value="ECO:0007669"/>
    <property type="project" value="TreeGrafter"/>
</dbReference>
<keyword evidence="6" id="KW-0255">Endonuclease</keyword>
<dbReference type="PRINTS" id="PR00853">
    <property type="entry name" value="XPGRADSUPER"/>
</dbReference>
<dbReference type="InterPro" id="IPR036279">
    <property type="entry name" value="5-3_exonuclease_C_sf"/>
</dbReference>
<evidence type="ECO:0000256" key="8">
    <source>
        <dbReference type="ARBA" id="ARBA00022801"/>
    </source>
</evidence>
<keyword evidence="8" id="KW-0378">Hydrolase</keyword>
<keyword evidence="2" id="KW-0597">Phosphoprotein</keyword>
<evidence type="ECO:0000259" key="18">
    <source>
        <dbReference type="SMART" id="SM00485"/>
    </source>
</evidence>
<reference evidence="19" key="1">
    <citation type="submission" date="2025-08" db="UniProtKB">
        <authorList>
            <consortium name="Ensembl"/>
        </authorList>
    </citation>
    <scope>IDENTIFICATION</scope>
</reference>
<feature type="region of interest" description="Disordered" evidence="16">
    <location>
        <begin position="307"/>
        <end position="371"/>
    </location>
</feature>
<dbReference type="AlphaFoldDB" id="A0A8C7XEY7"/>
<evidence type="ECO:0000256" key="4">
    <source>
        <dbReference type="ARBA" id="ARBA00022722"/>
    </source>
</evidence>
<dbReference type="GO" id="GO:0000287">
    <property type="term" value="F:magnesium ion binding"/>
    <property type="evidence" value="ECO:0007669"/>
    <property type="project" value="TreeGrafter"/>
</dbReference>
<dbReference type="CDD" id="cd09907">
    <property type="entry name" value="H3TH_FEN1-Euk"/>
    <property type="match status" value="1"/>
</dbReference>
<dbReference type="Proteomes" id="UP000694383">
    <property type="component" value="Unplaced"/>
</dbReference>
<name>A0A8C7XEY7_9TELE</name>
<dbReference type="SMART" id="SM00484">
    <property type="entry name" value="XPGI"/>
    <property type="match status" value="1"/>
</dbReference>
<evidence type="ECO:0000256" key="15">
    <source>
        <dbReference type="ARBA" id="ARBA00034726"/>
    </source>
</evidence>
<dbReference type="Gene3D" id="3.40.50.1010">
    <property type="entry name" value="5'-nuclease"/>
    <property type="match status" value="1"/>
</dbReference>
<keyword evidence="7" id="KW-0227">DNA damage</keyword>
<dbReference type="SMART" id="SM00485">
    <property type="entry name" value="XPGN"/>
    <property type="match status" value="1"/>
</dbReference>
<evidence type="ECO:0000256" key="16">
    <source>
        <dbReference type="SAM" id="MobiDB-lite"/>
    </source>
</evidence>
<evidence type="ECO:0000313" key="19">
    <source>
        <dbReference type="Ensembl" id="ENSOSIP00000011423.1"/>
    </source>
</evidence>
<evidence type="ECO:0000256" key="9">
    <source>
        <dbReference type="ARBA" id="ARBA00022839"/>
    </source>
</evidence>
<reference evidence="19" key="2">
    <citation type="submission" date="2025-09" db="UniProtKB">
        <authorList>
            <consortium name="Ensembl"/>
        </authorList>
    </citation>
    <scope>IDENTIFICATION</scope>
</reference>
<evidence type="ECO:0000256" key="12">
    <source>
        <dbReference type="ARBA" id="ARBA00023204"/>
    </source>
</evidence>
<dbReference type="GO" id="GO:0017108">
    <property type="term" value="F:5'-flap endonuclease activity"/>
    <property type="evidence" value="ECO:0007669"/>
    <property type="project" value="TreeGrafter"/>
</dbReference>
<dbReference type="Pfam" id="PF00752">
    <property type="entry name" value="XPG_N"/>
    <property type="match status" value="1"/>
</dbReference>
<evidence type="ECO:0000256" key="14">
    <source>
        <dbReference type="ARBA" id="ARBA00029382"/>
    </source>
</evidence>
<accession>A0A8C7XEY7</accession>
<proteinExistence type="inferred from homology"/>
<evidence type="ECO:0000256" key="10">
    <source>
        <dbReference type="ARBA" id="ARBA00022842"/>
    </source>
</evidence>
<dbReference type="SMART" id="SM00279">
    <property type="entry name" value="HhH2"/>
    <property type="match status" value="1"/>
</dbReference>
<dbReference type="GO" id="GO:0006281">
    <property type="term" value="P:DNA repair"/>
    <property type="evidence" value="ECO:0007669"/>
    <property type="project" value="UniProtKB-KW"/>
</dbReference>
<dbReference type="FunFam" id="1.10.150.20:FF:000009">
    <property type="entry name" value="Flap endonuclease 1"/>
    <property type="match status" value="1"/>
</dbReference>
<dbReference type="GO" id="GO:0030145">
    <property type="term" value="F:manganese ion binding"/>
    <property type="evidence" value="ECO:0007669"/>
    <property type="project" value="TreeGrafter"/>
</dbReference>
<keyword evidence="3" id="KW-0235">DNA replication</keyword>
<comment type="function">
    <text evidence="14">Structure-specific nuclease with 5'-flap endonuclease and 5'-3' exonuclease activities involved in DNA replication and repair. During DNA replication, cleaves the 5'-overhanging flap structure that is generated by displacement synthesis when DNA polymerase encounters the 5'-end of a downstream Okazaki fragment. It enters the flap from the 5'-end and then tracks to cleave the flap base, leaving a nick for ligation. Also involved in the long patch base excision repair (LP-BER) pathway, by cleaving within the apurinic/apyrimidinic (AP) site-terminated flap. Acts as a genome stabilization factor that prevents flaps from equilibrating into structures that lead to duplications and deletions. Also possesses 5'-3' exonuclease activity on nicked or gapped double-stranded DNA, and exhibits RNase H activity. Also involved in replication and repair of rDNA and in repairing mitochondrial DNA.</text>
</comment>
<dbReference type="PANTHER" id="PTHR11081">
    <property type="entry name" value="FLAP ENDONUCLEASE FAMILY MEMBER"/>
    <property type="match status" value="1"/>
</dbReference>
<dbReference type="Pfam" id="PF00867">
    <property type="entry name" value="XPG_I"/>
    <property type="match status" value="1"/>
</dbReference>
<dbReference type="GO" id="GO:0006260">
    <property type="term" value="P:DNA replication"/>
    <property type="evidence" value="ECO:0007669"/>
    <property type="project" value="UniProtKB-KW"/>
</dbReference>